<feature type="compositionally biased region" description="Polar residues" evidence="2">
    <location>
        <begin position="511"/>
        <end position="520"/>
    </location>
</feature>
<evidence type="ECO:0000313" key="4">
    <source>
        <dbReference type="EMBL" id="OLY83869.1"/>
    </source>
</evidence>
<feature type="compositionally biased region" description="Polar residues" evidence="2">
    <location>
        <begin position="1341"/>
        <end position="1362"/>
    </location>
</feature>
<feature type="region of interest" description="Disordered" evidence="2">
    <location>
        <begin position="957"/>
        <end position="990"/>
    </location>
</feature>
<reference evidence="4 5" key="1">
    <citation type="journal article" date="2016" name="Mol. Biol. Evol.">
        <title>Genome-Wide Survey of Gut Fungi (Harpellales) Reveals the First Horizontally Transferred Ubiquitin Gene from a Mosquito Host.</title>
        <authorList>
            <person name="Wang Y."/>
            <person name="White M.M."/>
            <person name="Kvist S."/>
            <person name="Moncalvo J.M."/>
        </authorList>
    </citation>
    <scope>NUCLEOTIDE SEQUENCE [LARGE SCALE GENOMIC DNA]</scope>
    <source>
        <strain evidence="4 5">ALG-7-W6</strain>
    </source>
</reference>
<organism evidence="4 5">
    <name type="scientific">Smittium mucronatum</name>
    <dbReference type="NCBI Taxonomy" id="133383"/>
    <lineage>
        <taxon>Eukaryota</taxon>
        <taxon>Fungi</taxon>
        <taxon>Fungi incertae sedis</taxon>
        <taxon>Zoopagomycota</taxon>
        <taxon>Kickxellomycotina</taxon>
        <taxon>Harpellomycetes</taxon>
        <taxon>Harpellales</taxon>
        <taxon>Legeriomycetaceae</taxon>
        <taxon>Smittium</taxon>
    </lineage>
</organism>
<dbReference type="Gene3D" id="3.40.50.10190">
    <property type="entry name" value="BRCT domain"/>
    <property type="match status" value="3"/>
</dbReference>
<dbReference type="Pfam" id="PF00533">
    <property type="entry name" value="BRCT"/>
    <property type="match status" value="1"/>
</dbReference>
<feature type="region of interest" description="Disordered" evidence="2">
    <location>
        <begin position="875"/>
        <end position="903"/>
    </location>
</feature>
<gene>
    <name evidence="4" type="ORF">AYI68_g1974</name>
</gene>
<feature type="region of interest" description="Disordered" evidence="2">
    <location>
        <begin position="675"/>
        <end position="732"/>
    </location>
</feature>
<feature type="compositionally biased region" description="Basic and acidic residues" evidence="2">
    <location>
        <begin position="1107"/>
        <end position="1118"/>
    </location>
</feature>
<comment type="caution">
    <text evidence="4">The sequence shown here is derived from an EMBL/GenBank/DDBJ whole genome shotgun (WGS) entry which is preliminary data.</text>
</comment>
<name>A0A1R0H3V9_9FUNG</name>
<feature type="region of interest" description="Disordered" evidence="2">
    <location>
        <begin position="1536"/>
        <end position="1583"/>
    </location>
</feature>
<accession>A0A1R0H3V9</accession>
<feature type="compositionally biased region" description="Polar residues" evidence="2">
    <location>
        <begin position="1568"/>
        <end position="1577"/>
    </location>
</feature>
<evidence type="ECO:0000256" key="2">
    <source>
        <dbReference type="SAM" id="MobiDB-lite"/>
    </source>
</evidence>
<dbReference type="EMBL" id="LSSL01000715">
    <property type="protein sequence ID" value="OLY83869.1"/>
    <property type="molecule type" value="Genomic_DNA"/>
</dbReference>
<dbReference type="InterPro" id="IPR001357">
    <property type="entry name" value="BRCT_dom"/>
</dbReference>
<protein>
    <submittedName>
        <fullName evidence="4">DNA topoisomerase 2-binding protein 1-A</fullName>
    </submittedName>
</protein>
<feature type="domain" description="BRCT" evidence="3">
    <location>
        <begin position="260"/>
        <end position="372"/>
    </location>
</feature>
<evidence type="ECO:0000256" key="1">
    <source>
        <dbReference type="ARBA" id="ARBA00022737"/>
    </source>
</evidence>
<keyword evidence="4" id="KW-0413">Isomerase</keyword>
<feature type="region of interest" description="Disordered" evidence="2">
    <location>
        <begin position="1090"/>
        <end position="1131"/>
    </location>
</feature>
<dbReference type="SUPFAM" id="SSF52113">
    <property type="entry name" value="BRCT domain"/>
    <property type="match status" value="3"/>
</dbReference>
<dbReference type="Proteomes" id="UP000187455">
    <property type="component" value="Unassembled WGS sequence"/>
</dbReference>
<feature type="compositionally biased region" description="Basic and acidic residues" evidence="2">
    <location>
        <begin position="957"/>
        <end position="968"/>
    </location>
</feature>
<feature type="compositionally biased region" description="Polar residues" evidence="2">
    <location>
        <begin position="1540"/>
        <end position="1557"/>
    </location>
</feature>
<sequence length="1615" mass="181547">MSSQLEIPVVNGPLSGKIFSSSGIPIPEKDVVFERIRSLGGKCVDFYDNSVDILLANTSFNSDKCRVATFAKNPIVTTDFIADFENTFKKLVRRTSSKRSNIFLSSDDSFFSSPNIDCKDILLESINRNKLKTFQGCEICTTGFDSEERELIKNIVETNSGLYQNYLSRESCKDFLKYSIKPDKVITSPDLSQTSDLEKKPVADSIKKRDFKQFQKEDSQDETSTNTTTIATTTISEKKFNNSEFEKSYGMKKSSTYTDTLDAKLLGSSFICLDFNSYDKNTISEWNKYISKNGGYLFDLSKTKSLPDNIKHFDPKFIYIIQTDSNYKTENDNPINNLLSFFDEKIVNITSQNWLIDTISSNKLMDAKEYRLSTRNEKNDSQMNFSDNKLKESCENIENKYQKKSNLSTTAIELDSKSTSSSLVFNPDVKVNKLIKPSFSSKSLLKPKPPEDFRNRKASITKPGDSSLDEAEKNDSNSYLSSRKSQDNLKKIDSPKSYQNSKSQYKKETQNKSIYDSVSDQSSDVAEKRGSIFRGFLFLCIGWSNSQLSIIKKLIEHQKGVLFIPSKDGSEFIKNFISIKSKSVAKTDSKSPYQPSFDKDIKNLIDSVYDTHNIYGSRSLYILSPLKSFPGFGEINNVWSTFVDSHGKIAVPNWGPIPSCFYKPQKDLNKIRTDIDTTPKNTSLPLNFPVSKNSISHTPRNANRESSQKNESLNSPQNINTADLPHLSNSLSKNEVKIDQDKGEFFGIIDPPINSNSPDSNPLTVNDKLNTLENELNIPNISKNSSSKPLDVISNPNSYNMLPQLPSFSPIYKIDDEPIQLLDFKADFDLVFRESRQTEDNKIYDIKPINPIMSVKKNLNEPYIFETPTNLFSMKDTDTNKKIQTPNIEKPSHKSKLDSRPKKKDIDIFSNKISNKSRAGFVLNKIDIDEIRDSSAISTITPEDILGIKSTLSIEKNTRDYQPGDKNDSSSISDKSITESKHSNTDSIVNSDDVCSEECGNITKDYLIETVNNNAETPFKAGLNLNEDISEYSNTTFIRPSLISPLAGQQSLVGSMLFGTPGMTPVSAVLENKMNEALGNAQKGYKVFEPPVSIPSNSSKNASETTSLRDSRIDRDNFYEETPTKPNKNASISQDLLDYDHELMLKNGQDLKSKILKGVSLCISTRLSSIKDELTELSKKLGAEVVNTSLAISTSGISAGVPPLVTHLIHSSNKERDHLRDARWAKTNNVCIVSHHWLYSCDQSNCRLNEALFGPTYNPEKLLLIPSSSFSNNPDSEPRTNVREDLKSDSIGKSVSTRTIPAEKVIVYTPLNSESQSNTEIIKDKNILANTLPKYFKSSLMDQNSSDGTNDIQNHDGFNSHNGNKRPQAGDEISHFTKPSKKTKYDMAAFDAEFEDSRNATEPGTSTNRRFTSSINGSKILTFGEEEKDPSHEPLLSTQPPSQVTPIKDNFITDFKEKNDNEKTDELDGADGINFPQTEISDYDETKKKRANEFNLEEKVSIDIWDKNFQSSEENKKTLENLGNFFKDFKLKNVERSESRNNNTQNHNLSSGYTTPLNGDLDKVLGDLNSSRNSSIHNTKRQRVRNVLGPSQVGFVGYEDPESVLEQEKLLRNLM</sequence>
<feature type="compositionally biased region" description="Basic and acidic residues" evidence="2">
    <location>
        <begin position="890"/>
        <end position="903"/>
    </location>
</feature>
<feature type="region of interest" description="Disordered" evidence="2">
    <location>
        <begin position="1426"/>
        <end position="1447"/>
    </location>
</feature>
<proteinExistence type="predicted"/>
<feature type="compositionally biased region" description="Polar residues" evidence="2">
    <location>
        <begin position="678"/>
        <end position="701"/>
    </location>
</feature>
<dbReference type="PANTHER" id="PTHR13561:SF20">
    <property type="entry name" value="DNA TOPOISOMERASE 2-BINDING PROTEIN 1"/>
    <property type="match status" value="1"/>
</dbReference>
<feature type="compositionally biased region" description="Polar residues" evidence="2">
    <location>
        <begin position="1094"/>
        <end position="1106"/>
    </location>
</feature>
<dbReference type="SMART" id="SM00292">
    <property type="entry name" value="BRCT"/>
    <property type="match status" value="3"/>
</dbReference>
<dbReference type="GO" id="GO:0016853">
    <property type="term" value="F:isomerase activity"/>
    <property type="evidence" value="ECO:0007669"/>
    <property type="project" value="UniProtKB-KW"/>
</dbReference>
<keyword evidence="1" id="KW-0677">Repeat</keyword>
<feature type="compositionally biased region" description="Polar residues" evidence="2">
    <location>
        <begin position="1400"/>
        <end position="1413"/>
    </location>
</feature>
<dbReference type="PANTHER" id="PTHR13561">
    <property type="entry name" value="DNA REPLICATION REGULATOR DPB11-RELATED"/>
    <property type="match status" value="1"/>
</dbReference>
<feature type="domain" description="BRCT" evidence="3">
    <location>
        <begin position="1151"/>
        <end position="1241"/>
    </location>
</feature>
<feature type="region of interest" description="Disordered" evidence="2">
    <location>
        <begin position="1341"/>
        <end position="1384"/>
    </location>
</feature>
<dbReference type="OrthoDB" id="5566267at2759"/>
<feature type="compositionally biased region" description="Polar residues" evidence="2">
    <location>
        <begin position="1436"/>
        <end position="1445"/>
    </location>
</feature>
<dbReference type="CDD" id="cd00027">
    <property type="entry name" value="BRCT"/>
    <property type="match status" value="1"/>
</dbReference>
<evidence type="ECO:0000259" key="3">
    <source>
        <dbReference type="PROSITE" id="PS50172"/>
    </source>
</evidence>
<evidence type="ECO:0000313" key="5">
    <source>
        <dbReference type="Proteomes" id="UP000187455"/>
    </source>
</evidence>
<keyword evidence="5" id="KW-1185">Reference proteome</keyword>
<feature type="compositionally biased region" description="Polar residues" evidence="2">
    <location>
        <begin position="709"/>
        <end position="732"/>
    </location>
</feature>
<feature type="compositionally biased region" description="Basic and acidic residues" evidence="2">
    <location>
        <begin position="484"/>
        <end position="494"/>
    </location>
</feature>
<feature type="region of interest" description="Disordered" evidence="2">
    <location>
        <begin position="1394"/>
        <end position="1413"/>
    </location>
</feature>
<feature type="region of interest" description="Disordered" evidence="2">
    <location>
        <begin position="440"/>
        <end position="520"/>
    </location>
</feature>
<dbReference type="STRING" id="133383.A0A1R0H3V9"/>
<dbReference type="PROSITE" id="PS50172">
    <property type="entry name" value="BRCT"/>
    <property type="match status" value="2"/>
</dbReference>
<dbReference type="InterPro" id="IPR036420">
    <property type="entry name" value="BRCT_dom_sf"/>
</dbReference>